<sequence>MSLKYAVLAALLEGEASGYELSKVFDVSLANFWPATPQQLYRELERLAQDGLIEARTVPQERRPTKRLFSLTEAGREQLDAFAAEPTRRPTAIRDEFLIKIQAMDGVEPEQVHALVEERRAWALGKLARYERVRERLLDGRTEEEHLRAADRVGPYLTLLAGITFERENARWCERVLTVLEQRRAPAGPTGQALGVLITSVVDTRRCLIMAKTSGVVELSRTAPHGGLRVPP</sequence>
<dbReference type="SUPFAM" id="SSF46785">
    <property type="entry name" value="Winged helix' DNA-binding domain"/>
    <property type="match status" value="1"/>
</dbReference>
<accession>A0ABU3AJJ6</accession>
<dbReference type="InterPro" id="IPR036390">
    <property type="entry name" value="WH_DNA-bd_sf"/>
</dbReference>
<dbReference type="Gene3D" id="1.10.10.10">
    <property type="entry name" value="Winged helix-like DNA-binding domain superfamily/Winged helix DNA-binding domain"/>
    <property type="match status" value="1"/>
</dbReference>
<protein>
    <submittedName>
        <fullName evidence="3">PadR family transcriptional regulator</fullName>
    </submittedName>
</protein>
<reference evidence="3" key="1">
    <citation type="submission" date="2024-05" db="EMBL/GenBank/DDBJ databases">
        <title>30 novel species of actinomycetes from the DSMZ collection.</title>
        <authorList>
            <person name="Nouioui I."/>
        </authorList>
    </citation>
    <scope>NUCLEOTIDE SEQUENCE</scope>
    <source>
        <strain evidence="3">DSM 40712</strain>
    </source>
</reference>
<evidence type="ECO:0000313" key="4">
    <source>
        <dbReference type="Proteomes" id="UP001180724"/>
    </source>
</evidence>
<feature type="domain" description="Transcription regulator PadR N-terminal" evidence="1">
    <location>
        <begin position="7"/>
        <end position="80"/>
    </location>
</feature>
<dbReference type="InterPro" id="IPR036388">
    <property type="entry name" value="WH-like_DNA-bd_sf"/>
</dbReference>
<evidence type="ECO:0000259" key="1">
    <source>
        <dbReference type="Pfam" id="PF03551"/>
    </source>
</evidence>
<dbReference type="RefSeq" id="WP_311571870.1">
    <property type="nucleotide sequence ID" value="NZ_JAVRFH010000007.1"/>
</dbReference>
<dbReference type="EMBL" id="JAVRFH010000007">
    <property type="protein sequence ID" value="MDT0610354.1"/>
    <property type="molecule type" value="Genomic_DNA"/>
</dbReference>
<evidence type="ECO:0000259" key="2">
    <source>
        <dbReference type="Pfam" id="PF10400"/>
    </source>
</evidence>
<proteinExistence type="predicted"/>
<name>A0ABU3AJJ6_9ACTN</name>
<dbReference type="PANTHER" id="PTHR43252:SF4">
    <property type="entry name" value="TRANSCRIPTIONAL REGULATORY PROTEIN"/>
    <property type="match status" value="1"/>
</dbReference>
<gene>
    <name evidence="3" type="ORF">RM812_08935</name>
</gene>
<dbReference type="Proteomes" id="UP001180724">
    <property type="component" value="Unassembled WGS sequence"/>
</dbReference>
<dbReference type="Pfam" id="PF10400">
    <property type="entry name" value="Vir_act_alpha_C"/>
    <property type="match status" value="1"/>
</dbReference>
<feature type="domain" description="Transcription regulator PadR C-terminal" evidence="2">
    <location>
        <begin position="93"/>
        <end position="181"/>
    </location>
</feature>
<dbReference type="InterPro" id="IPR018309">
    <property type="entry name" value="Tscrpt_reg_PadR_C"/>
</dbReference>
<comment type="caution">
    <text evidence="3">The sequence shown here is derived from an EMBL/GenBank/DDBJ whole genome shotgun (WGS) entry which is preliminary data.</text>
</comment>
<dbReference type="Pfam" id="PF03551">
    <property type="entry name" value="PadR"/>
    <property type="match status" value="1"/>
</dbReference>
<evidence type="ECO:0000313" key="3">
    <source>
        <dbReference type="EMBL" id="MDT0610354.1"/>
    </source>
</evidence>
<dbReference type="PANTHER" id="PTHR43252">
    <property type="entry name" value="TRANSCRIPTIONAL REGULATOR YQJI"/>
    <property type="match status" value="1"/>
</dbReference>
<keyword evidence="4" id="KW-1185">Reference proteome</keyword>
<organism evidence="3 4">
    <name type="scientific">Streptomyces lancefieldiae</name>
    <dbReference type="NCBI Taxonomy" id="3075520"/>
    <lineage>
        <taxon>Bacteria</taxon>
        <taxon>Bacillati</taxon>
        <taxon>Actinomycetota</taxon>
        <taxon>Actinomycetes</taxon>
        <taxon>Kitasatosporales</taxon>
        <taxon>Streptomycetaceae</taxon>
        <taxon>Streptomyces</taxon>
    </lineage>
</organism>
<dbReference type="Gene3D" id="6.10.140.190">
    <property type="match status" value="1"/>
</dbReference>
<dbReference type="InterPro" id="IPR005149">
    <property type="entry name" value="Tscrpt_reg_PadR_N"/>
</dbReference>